<keyword evidence="2" id="KW-1185">Reference proteome</keyword>
<reference evidence="2" key="1">
    <citation type="journal article" date="2019" name="Int. J. Syst. Evol. Microbiol.">
        <title>The Global Catalogue of Microorganisms (GCM) 10K type strain sequencing project: providing services to taxonomists for standard genome sequencing and annotation.</title>
        <authorList>
            <consortium name="The Broad Institute Genomics Platform"/>
            <consortium name="The Broad Institute Genome Sequencing Center for Infectious Disease"/>
            <person name="Wu L."/>
            <person name="Ma J."/>
        </authorList>
    </citation>
    <scope>NUCLEOTIDE SEQUENCE [LARGE SCALE GENOMIC DNA]</scope>
    <source>
        <strain evidence="2">JCM 32226</strain>
    </source>
</reference>
<organism evidence="1 2">
    <name type="scientific">Pseudaeromonas paramecii</name>
    <dbReference type="NCBI Taxonomy" id="2138166"/>
    <lineage>
        <taxon>Bacteria</taxon>
        <taxon>Pseudomonadati</taxon>
        <taxon>Pseudomonadota</taxon>
        <taxon>Gammaproteobacteria</taxon>
        <taxon>Aeromonadales</taxon>
        <taxon>Aeromonadaceae</taxon>
        <taxon>Pseudaeromonas</taxon>
    </lineage>
</organism>
<dbReference type="EMBL" id="BAABFC010000001">
    <property type="protein sequence ID" value="GAA4493336.1"/>
    <property type="molecule type" value="Genomic_DNA"/>
</dbReference>
<protein>
    <submittedName>
        <fullName evidence="1">Uncharacterized protein</fullName>
    </submittedName>
</protein>
<proteinExistence type="predicted"/>
<comment type="caution">
    <text evidence="1">The sequence shown here is derived from an EMBL/GenBank/DDBJ whole genome shotgun (WGS) entry which is preliminary data.</text>
</comment>
<gene>
    <name evidence="1" type="ORF">GCM10023095_03360</name>
</gene>
<accession>A0ABP8PW73</accession>
<name>A0ABP8PW73_9GAMM</name>
<evidence type="ECO:0000313" key="2">
    <source>
        <dbReference type="Proteomes" id="UP001501321"/>
    </source>
</evidence>
<dbReference type="Proteomes" id="UP001501321">
    <property type="component" value="Unassembled WGS sequence"/>
</dbReference>
<sequence length="85" mass="9582">MARSNWDPSRHQRHLGRAKAGLKLVELKAIRDKARRLAWRYWQELQGLPGGQEGQDTFRRHVRACIQEFDKGAQGAGSGNANSGQ</sequence>
<dbReference type="RefSeq" id="WP_345009416.1">
    <property type="nucleotide sequence ID" value="NZ_BAABFC010000001.1"/>
</dbReference>
<evidence type="ECO:0000313" key="1">
    <source>
        <dbReference type="EMBL" id="GAA4493336.1"/>
    </source>
</evidence>